<reference evidence="1 2" key="1">
    <citation type="journal article" date="2014" name="Genome Announc.">
        <title>Draft Genome Sequences of Three Strains of Bacteroides pyogenes Isolated from a Cat and Swine.</title>
        <authorList>
            <person name="Sakamoto M."/>
            <person name="Oshima K."/>
            <person name="Suda W."/>
            <person name="Kitamura K."/>
            <person name="Iida T."/>
            <person name="Hattori M."/>
            <person name="Ohkuma M."/>
        </authorList>
    </citation>
    <scope>NUCLEOTIDE SEQUENCE [LARGE SCALE GENOMIC DNA]</scope>
    <source>
        <strain evidence="1 2">JCM 6292</strain>
    </source>
</reference>
<dbReference type="AlphaFoldDB" id="W4P7Z1"/>
<proteinExistence type="predicted"/>
<protein>
    <submittedName>
        <fullName evidence="1">Uncharacterized protein</fullName>
    </submittedName>
</protein>
<name>W4P7Z1_9BACE</name>
<sequence>MGIYIADNMALFSSGIRKSFTGESYSQPSWLVEFLLYEMKQVIKQNSTSHNYVYKHLLGCRLYVKVFYSENESGHYPSIHLQAVFAYFRLLQKNL</sequence>
<dbReference type="Proteomes" id="UP000018861">
    <property type="component" value="Unassembled WGS sequence"/>
</dbReference>
<accession>W4P7Z1</accession>
<gene>
    <name evidence="1" type="ORF">JCM6292_1811</name>
</gene>
<evidence type="ECO:0000313" key="2">
    <source>
        <dbReference type="Proteomes" id="UP000018861"/>
    </source>
</evidence>
<evidence type="ECO:0000313" key="1">
    <source>
        <dbReference type="EMBL" id="GAE15523.1"/>
    </source>
</evidence>
<comment type="caution">
    <text evidence="1">The sequence shown here is derived from an EMBL/GenBank/DDBJ whole genome shotgun (WGS) entry which is preliminary data.</text>
</comment>
<dbReference type="EMBL" id="BAIQ01000018">
    <property type="protein sequence ID" value="GAE15523.1"/>
    <property type="molecule type" value="Genomic_DNA"/>
</dbReference>
<organism evidence="1 2">
    <name type="scientific">Bacteroides pyogenes JCM 6292</name>
    <dbReference type="NCBI Taxonomy" id="1235809"/>
    <lineage>
        <taxon>Bacteria</taxon>
        <taxon>Pseudomonadati</taxon>
        <taxon>Bacteroidota</taxon>
        <taxon>Bacteroidia</taxon>
        <taxon>Bacteroidales</taxon>
        <taxon>Bacteroidaceae</taxon>
        <taxon>Bacteroides</taxon>
    </lineage>
</organism>